<reference evidence="3" key="3">
    <citation type="submission" date="2015-06" db="UniProtKB">
        <authorList>
            <consortium name="EnsemblMetazoa"/>
        </authorList>
    </citation>
    <scope>IDENTIFICATION</scope>
</reference>
<keyword evidence="1" id="KW-0472">Membrane</keyword>
<feature type="transmembrane region" description="Helical" evidence="1">
    <location>
        <begin position="130"/>
        <end position="152"/>
    </location>
</feature>
<reference evidence="4" key="1">
    <citation type="submission" date="2012-12" db="EMBL/GenBank/DDBJ databases">
        <authorList>
            <person name="Hellsten U."/>
            <person name="Grimwood J."/>
            <person name="Chapman J.A."/>
            <person name="Shapiro H."/>
            <person name="Aerts A."/>
            <person name="Otillar R.P."/>
            <person name="Terry A.Y."/>
            <person name="Boore J.L."/>
            <person name="Simakov O."/>
            <person name="Marletaz F."/>
            <person name="Cho S.-J."/>
            <person name="Edsinger-Gonzales E."/>
            <person name="Havlak P."/>
            <person name="Kuo D.-H."/>
            <person name="Larsson T."/>
            <person name="Lv J."/>
            <person name="Arendt D."/>
            <person name="Savage R."/>
            <person name="Osoegawa K."/>
            <person name="de Jong P."/>
            <person name="Lindberg D.R."/>
            <person name="Seaver E.C."/>
            <person name="Weisblat D.A."/>
            <person name="Putnam N.H."/>
            <person name="Grigoriev I.V."/>
            <person name="Rokhsar D.S."/>
        </authorList>
    </citation>
    <scope>NUCLEOTIDE SEQUENCE</scope>
</reference>
<evidence type="ECO:0000313" key="4">
    <source>
        <dbReference type="Proteomes" id="UP000015101"/>
    </source>
</evidence>
<dbReference type="InParanoid" id="T1G420"/>
<dbReference type="GeneID" id="20215818"/>
<dbReference type="OrthoDB" id="2016523at2759"/>
<dbReference type="GO" id="GO:0000139">
    <property type="term" value="C:Golgi membrane"/>
    <property type="evidence" value="ECO:0007669"/>
    <property type="project" value="InterPro"/>
</dbReference>
<dbReference type="KEGG" id="hro:HELRODRAFT_80555"/>
<accession>T1G420</accession>
<evidence type="ECO:0000313" key="2">
    <source>
        <dbReference type="EMBL" id="ESO03283.1"/>
    </source>
</evidence>
<keyword evidence="1" id="KW-1133">Transmembrane helix</keyword>
<dbReference type="EMBL" id="KB096633">
    <property type="protein sequence ID" value="ESO03283.1"/>
    <property type="molecule type" value="Genomic_DNA"/>
</dbReference>
<evidence type="ECO:0000313" key="3">
    <source>
        <dbReference type="EnsemblMetazoa" id="HelroP80555"/>
    </source>
</evidence>
<dbReference type="AlphaFoldDB" id="T1G420"/>
<name>T1G420_HELRO</name>
<dbReference type="OMA" id="IGRPYFL"/>
<evidence type="ECO:0000256" key="1">
    <source>
        <dbReference type="SAM" id="Phobius"/>
    </source>
</evidence>
<keyword evidence="4" id="KW-1185">Reference proteome</keyword>
<proteinExistence type="predicted"/>
<dbReference type="EMBL" id="AMQM01004595">
    <property type="status" value="NOT_ANNOTATED_CDS"/>
    <property type="molecule type" value="Genomic_DNA"/>
</dbReference>
<dbReference type="HOGENOM" id="CLU_1126892_0_0_1"/>
<dbReference type="CTD" id="20215818"/>
<dbReference type="GO" id="GO:0006506">
    <property type="term" value="P:GPI anchor biosynthetic process"/>
    <property type="evidence" value="ECO:0007669"/>
    <property type="project" value="InterPro"/>
</dbReference>
<dbReference type="EnsemblMetazoa" id="HelroT80555">
    <property type="protein sequence ID" value="HelroP80555"/>
    <property type="gene ID" value="HelroG80555"/>
</dbReference>
<dbReference type="eggNOG" id="ENOG502QT3K">
    <property type="taxonomic scope" value="Eukaryota"/>
</dbReference>
<organism evidence="3 4">
    <name type="scientific">Helobdella robusta</name>
    <name type="common">Californian leech</name>
    <dbReference type="NCBI Taxonomy" id="6412"/>
    <lineage>
        <taxon>Eukaryota</taxon>
        <taxon>Metazoa</taxon>
        <taxon>Spiralia</taxon>
        <taxon>Lophotrochozoa</taxon>
        <taxon>Annelida</taxon>
        <taxon>Clitellata</taxon>
        <taxon>Hirudinea</taxon>
        <taxon>Rhynchobdellida</taxon>
        <taxon>Glossiphoniidae</taxon>
        <taxon>Helobdella</taxon>
    </lineage>
</organism>
<dbReference type="PANTHER" id="PTHR31410">
    <property type="entry name" value="TRANSMEMBRANE PROTEIN 246"/>
    <property type="match status" value="1"/>
</dbReference>
<protein>
    <submittedName>
        <fullName evidence="2 3">Uncharacterized protein</fullName>
    </submittedName>
</protein>
<sequence>METRNVKEVKSAICNADRPPTKHKTAAELSSFVRVFDLWDTPSAEENFDPTTDSYAKETDDYILCLETVRKTFKSNYVLIVEDDVVMKLGSLKTLKYFISNLETRHADDWIFLKLYYPKKWLGYSRELRTILELISSSILISSIITIVISLIKKIRSRSIIILQIFFSLIILPTFLILGRQTSVRWREISSSFHTLYLTPGCCTQAMLYNSKHISQLIEFLKKSRTNSKNPIDLLIDDYVKSADLRGYLVEPSLFDHIGFWSSFSNNKKDAIDFL</sequence>
<dbReference type="InterPro" id="IPR029675">
    <property type="entry name" value="PGAP4"/>
</dbReference>
<keyword evidence="1" id="KW-0812">Transmembrane</keyword>
<dbReference type="GO" id="GO:0016757">
    <property type="term" value="F:glycosyltransferase activity"/>
    <property type="evidence" value="ECO:0000318"/>
    <property type="project" value="GO_Central"/>
</dbReference>
<reference evidence="2 4" key="2">
    <citation type="journal article" date="2013" name="Nature">
        <title>Insights into bilaterian evolution from three spiralian genomes.</title>
        <authorList>
            <person name="Simakov O."/>
            <person name="Marletaz F."/>
            <person name="Cho S.J."/>
            <person name="Edsinger-Gonzales E."/>
            <person name="Havlak P."/>
            <person name="Hellsten U."/>
            <person name="Kuo D.H."/>
            <person name="Larsson T."/>
            <person name="Lv J."/>
            <person name="Arendt D."/>
            <person name="Savage R."/>
            <person name="Osoegawa K."/>
            <person name="de Jong P."/>
            <person name="Grimwood J."/>
            <person name="Chapman J.A."/>
            <person name="Shapiro H."/>
            <person name="Aerts A."/>
            <person name="Otillar R.P."/>
            <person name="Terry A.Y."/>
            <person name="Boore J.L."/>
            <person name="Grigoriev I.V."/>
            <person name="Lindberg D.R."/>
            <person name="Seaver E.C."/>
            <person name="Weisblat D.A."/>
            <person name="Putnam N.H."/>
            <person name="Rokhsar D.S."/>
        </authorList>
    </citation>
    <scope>NUCLEOTIDE SEQUENCE</scope>
</reference>
<dbReference type="Proteomes" id="UP000015101">
    <property type="component" value="Unassembled WGS sequence"/>
</dbReference>
<gene>
    <name evidence="3" type="primary">20215818</name>
    <name evidence="2" type="ORF">HELRODRAFT_80555</name>
</gene>
<dbReference type="PANTHER" id="PTHR31410:SF2">
    <property type="entry name" value="GLYCOSYL TRANSFERASE 64 DOMAIN-CONTAINING PROTEIN"/>
    <property type="match status" value="1"/>
</dbReference>
<dbReference type="RefSeq" id="XP_009018431.1">
    <property type="nucleotide sequence ID" value="XM_009020183.1"/>
</dbReference>
<feature type="transmembrane region" description="Helical" evidence="1">
    <location>
        <begin position="158"/>
        <end position="178"/>
    </location>
</feature>